<name>A0AAE0AJ23_9ROSI</name>
<organism evidence="2 3">
    <name type="scientific">Dipteronia sinensis</name>
    <dbReference type="NCBI Taxonomy" id="43782"/>
    <lineage>
        <taxon>Eukaryota</taxon>
        <taxon>Viridiplantae</taxon>
        <taxon>Streptophyta</taxon>
        <taxon>Embryophyta</taxon>
        <taxon>Tracheophyta</taxon>
        <taxon>Spermatophyta</taxon>
        <taxon>Magnoliopsida</taxon>
        <taxon>eudicotyledons</taxon>
        <taxon>Gunneridae</taxon>
        <taxon>Pentapetalae</taxon>
        <taxon>rosids</taxon>
        <taxon>malvids</taxon>
        <taxon>Sapindales</taxon>
        <taxon>Sapindaceae</taxon>
        <taxon>Hippocastanoideae</taxon>
        <taxon>Acereae</taxon>
        <taxon>Dipteronia</taxon>
    </lineage>
</organism>
<feature type="compositionally biased region" description="Basic and acidic residues" evidence="1">
    <location>
        <begin position="273"/>
        <end position="283"/>
    </location>
</feature>
<evidence type="ECO:0000256" key="1">
    <source>
        <dbReference type="SAM" id="MobiDB-lite"/>
    </source>
</evidence>
<evidence type="ECO:0000313" key="3">
    <source>
        <dbReference type="Proteomes" id="UP001281410"/>
    </source>
</evidence>
<feature type="region of interest" description="Disordered" evidence="1">
    <location>
        <begin position="54"/>
        <end position="90"/>
    </location>
</feature>
<keyword evidence="3" id="KW-1185">Reference proteome</keyword>
<comment type="caution">
    <text evidence="2">The sequence shown here is derived from an EMBL/GenBank/DDBJ whole genome shotgun (WGS) entry which is preliminary data.</text>
</comment>
<feature type="region of interest" description="Disordered" evidence="1">
    <location>
        <begin position="262"/>
        <end position="283"/>
    </location>
</feature>
<protein>
    <submittedName>
        <fullName evidence="2">Uncharacterized protein</fullName>
    </submittedName>
</protein>
<dbReference type="EMBL" id="JANJYJ010000004">
    <property type="protein sequence ID" value="KAK3218615.1"/>
    <property type="molecule type" value="Genomic_DNA"/>
</dbReference>
<accession>A0AAE0AJ23</accession>
<dbReference type="Proteomes" id="UP001281410">
    <property type="component" value="Unassembled WGS sequence"/>
</dbReference>
<proteinExistence type="predicted"/>
<evidence type="ECO:0000313" key="2">
    <source>
        <dbReference type="EMBL" id="KAK3218615.1"/>
    </source>
</evidence>
<sequence length="283" mass="31453">MKIDTHRKISSITGYQIELSEGYQIELSEGYLTLAHDIEVMKPKSPKNIYKGIKSQVHPTSDRNSADPIPLDSPRKEATHGLRQSIHPPPVFGSSPNLEALAIEANKSQDLGGENLYMPMHNFPGEVLGRSPWASSTADEAKILLWTVEGISKEIFGVPSTKKTEIERLVQLLESQNPTPDPTLNLDKVSLIFEVSLGKGLGNFSYVSIIVRWVDAGSLFTAQLESWVPREVENKAGIERFHHFVGFFFQNIDVVKVHHTSDRNSADSIPSDSPRKEASQGLR</sequence>
<dbReference type="AlphaFoldDB" id="A0AAE0AJ23"/>
<gene>
    <name evidence="2" type="ORF">Dsin_012585</name>
</gene>
<reference evidence="2" key="1">
    <citation type="journal article" date="2023" name="Plant J.">
        <title>Genome sequences and population genomics provide insights into the demographic history, inbreeding, and mutation load of two 'living fossil' tree species of Dipteronia.</title>
        <authorList>
            <person name="Feng Y."/>
            <person name="Comes H.P."/>
            <person name="Chen J."/>
            <person name="Zhu S."/>
            <person name="Lu R."/>
            <person name="Zhang X."/>
            <person name="Li P."/>
            <person name="Qiu J."/>
            <person name="Olsen K.M."/>
            <person name="Qiu Y."/>
        </authorList>
    </citation>
    <scope>NUCLEOTIDE SEQUENCE</scope>
    <source>
        <strain evidence="2">NBL</strain>
    </source>
</reference>